<reference evidence="1" key="1">
    <citation type="submission" date="2022-11" db="EMBL/GenBank/DDBJ databases">
        <title>beta-Carotene-producing bacterium, Jeongeuplla avenae sp. nov., alleviates the salt stress of Arabidopsis seedlings.</title>
        <authorList>
            <person name="Jiang L."/>
            <person name="Lee J."/>
        </authorList>
    </citation>
    <scope>NUCLEOTIDE SEQUENCE</scope>
    <source>
        <strain evidence="1">DY_R2A_6</strain>
    </source>
</reference>
<evidence type="ECO:0000313" key="2">
    <source>
        <dbReference type="Proteomes" id="UP001163223"/>
    </source>
</evidence>
<protein>
    <submittedName>
        <fullName evidence="1">DUF4011 domain-containing protein</fullName>
    </submittedName>
</protein>
<sequence length="1749" mass="190858">MTDTMPAIEDDEAAAPRILAEVNPCLAYASFQNAVPVLKDLRLANPGEATISGARLELTAAPPFIRARSWAIDRLDPGAEIALSDRRVELDAAYLAGLNEAERGTATFRLVSGETLLAEAQVPVRLLARDEWGGAGDMAQLLPAFVMPNDPATAKLLRAAAERLAAHGHNAALDGYQSSDPRRAYMLAAALYSAAAGFGLHYAEPPASFEARGQKVRRPATMLAEGLATCLDTALLLAAGLEGAGLNAVVALVEGHAATGVWLVKRTLGLAVEPDPVEIRKALAARELVLFETTGVTRRPPVPFDQACRDGAALVAEDAPKRFVAAVDVARTRSGGIAPLASHEVAAPTDEMETSGDLPLPAMPDFGGMPGEPAEEKPTTPAGRIDRWQRKLLDLSLRNRLLNFGTRGGAVPFLCPDAAGMEDRLAAGHALRIVSIPEQNPLGERDPALYREARGEDIQRRFAEDALLRDELASTLNKDDLDARLTALYRQARSDLAEGGTNTLFVAVGFLRWRKKPGDERVYRAPLLLLPAKLERRSASSPFRLLHHEDEVRFNATLLQFLERDFDLKVPALAGELPSDEKGIDVARVLDAMRRAVRDTPGFEVVDEAALGTFSFAKYLMWKDLTERTDALRQNRVVRHLIDNPDVPFADAVPFRAEREIDRAYAPADIVTPLPADSSQIVATMAAAEGKDFVIIGPPGTGKSQTIANMIAQCLASRRTVLFVAEKTAALDVVYRRLREHGLGSRCLELHSSKADRRHVLAQLRSAWEHGGAAEPGDWVELNGRLKVKRDELNGYAEALHAEGPSGMTPYRALGLALRGENRHAPALAWPSKDAHDRAAFAELEDLAQALGRTFAAVGSTPALRLVDVSEWSSAWQDRLLAAAANARDAAEAVEGTSARLIRVLGLHPGETTRDDAIRLAEFAEALDGLDDEGARLAVRADFARLREAGGELGRLVADFAAEEARLSARYDRAELRRVPVEDIDRRWREASASFWPLSWFKRRSVAKLLGTYAREGAPDPSTDLPLIRGLQAKAAAIEASPLAAAGPLVAGLDTDTARLSLQLERAAHLRETAARLAGTPERFASLLAVIAPALDQPERGALGQAAREHREAHRRFAEAERQFTDASGGLGLTQAGETFADIRARLADLAAGRTQLRDWTSWCAIRRRAEVQGLQALVADLEAGAVAPNETVSAFRLGYARWWLPLAIDADKRLRDFRRFQHEHAIDDFRALDDLVRKAASARVHAAIAHDLPAPDAVVRKSELGLLRHQMELKRPSRSIREMIGAMPESFAKLAPCVLMSPLSIAQYLPPDQALFDVVIFDEASQITTWDAVGAVARGRQTVIVGDPKQLPPTNFFGRNEAEEEGEAPDHERDLESILDEARASGLPVHGLRWHYRSRHESLIAFSNHHYYDNRLITFPSPVTEDRAVSLRHVPEAVYDRGKSRTNKAEARAIASDIAARLRTWLDLPEAERPTLGVITFNSQQQALIQDLLDDERREDPRLEWFFDDERLEPVFVKNLENVQGDERDVILFSITFGKDAAGKLAMDFGALNRDGGERRLNVAVTRARRELMLFSSIKAEAIDLSRSKAAGVRDLKTFLDYADRGAVALPAADAGSLGGAESPFEEAVAEALKARGWRIVPQVGVSGFRVDMGVRHPDHAGAFVAGIECDGATYHRSATARDRDKVREQVLRGLGWTILRVWSTDWWFDPAGATDRLHAALDALVAQSRAKVAAQAPPAAEEEQSAG</sequence>
<keyword evidence="2" id="KW-1185">Reference proteome</keyword>
<proteinExistence type="predicted"/>
<name>A0ACD4NHL7_9HYPH</name>
<dbReference type="Proteomes" id="UP001163223">
    <property type="component" value="Chromosome"/>
</dbReference>
<organism evidence="1 2">
    <name type="scientific">Antarcticirhabdus aurantiaca</name>
    <dbReference type="NCBI Taxonomy" id="2606717"/>
    <lineage>
        <taxon>Bacteria</taxon>
        <taxon>Pseudomonadati</taxon>
        <taxon>Pseudomonadota</taxon>
        <taxon>Alphaproteobacteria</taxon>
        <taxon>Hyphomicrobiales</taxon>
        <taxon>Aurantimonadaceae</taxon>
        <taxon>Antarcticirhabdus</taxon>
    </lineage>
</organism>
<gene>
    <name evidence="1" type="ORF">OXU80_15515</name>
</gene>
<dbReference type="EMBL" id="CP113520">
    <property type="protein sequence ID" value="WAJ26304.1"/>
    <property type="molecule type" value="Genomic_DNA"/>
</dbReference>
<accession>A0ACD4NHL7</accession>
<evidence type="ECO:0000313" key="1">
    <source>
        <dbReference type="EMBL" id="WAJ26304.1"/>
    </source>
</evidence>